<feature type="non-terminal residue" evidence="2">
    <location>
        <position position="1"/>
    </location>
</feature>
<dbReference type="Gene3D" id="1.25.40.20">
    <property type="entry name" value="Ankyrin repeat-containing domain"/>
    <property type="match status" value="1"/>
</dbReference>
<organism evidence="2">
    <name type="scientific">Spongospora subterranea</name>
    <dbReference type="NCBI Taxonomy" id="70186"/>
    <lineage>
        <taxon>Eukaryota</taxon>
        <taxon>Sar</taxon>
        <taxon>Rhizaria</taxon>
        <taxon>Endomyxa</taxon>
        <taxon>Phytomyxea</taxon>
        <taxon>Plasmodiophorida</taxon>
        <taxon>Plasmodiophoridae</taxon>
        <taxon>Spongospora</taxon>
    </lineage>
</organism>
<dbReference type="Pfam" id="PF12796">
    <property type="entry name" value="Ank_2"/>
    <property type="match status" value="1"/>
</dbReference>
<accession>A0A0H5QH72</accession>
<evidence type="ECO:0000256" key="1">
    <source>
        <dbReference type="PROSITE-ProRule" id="PRU00023"/>
    </source>
</evidence>
<dbReference type="AlphaFoldDB" id="A0A0H5QH72"/>
<proteinExistence type="predicted"/>
<dbReference type="InterPro" id="IPR036770">
    <property type="entry name" value="Ankyrin_rpt-contain_sf"/>
</dbReference>
<name>A0A0H5QH72_9EUKA</name>
<sequence length="122" mass="12751">TLTSLIAHGANPASLFNANGENVLHVAISSVSPLQIVELLLKSGCNPNIHGDSGQHPLQLALLRFGCLPLVKLLLHFGANPLDLVGSDDCSTVEQISILQFAVNIGVPETAVNALHAAVARF</sequence>
<protein>
    <submittedName>
        <fullName evidence="2">Uncharacterized protein</fullName>
    </submittedName>
</protein>
<dbReference type="SUPFAM" id="SSF48403">
    <property type="entry name" value="Ankyrin repeat"/>
    <property type="match status" value="1"/>
</dbReference>
<feature type="repeat" description="ANK" evidence="1">
    <location>
        <begin position="19"/>
        <end position="52"/>
    </location>
</feature>
<reference evidence="2" key="1">
    <citation type="submission" date="2015-04" db="EMBL/GenBank/DDBJ databases">
        <title>The genome sequence of the plant pathogenic Rhizarian Plasmodiophora brassicae reveals insights in its biotrophic life cycle and the origin of chitin synthesis.</title>
        <authorList>
            <person name="Schwelm A."/>
            <person name="Fogelqvist J."/>
            <person name="Knaust A."/>
            <person name="Julke S."/>
            <person name="Lilja T."/>
            <person name="Dhandapani V."/>
            <person name="Bonilla-Rosso G."/>
            <person name="Karlsson M."/>
            <person name="Shevchenko A."/>
            <person name="Choi S.R."/>
            <person name="Kim H.G."/>
            <person name="Park J.Y."/>
            <person name="Lim Y.P."/>
            <person name="Ludwig-Muller J."/>
            <person name="Dixelius C."/>
        </authorList>
    </citation>
    <scope>NUCLEOTIDE SEQUENCE</scope>
    <source>
        <tissue evidence="2">Potato root galls</tissue>
    </source>
</reference>
<dbReference type="EMBL" id="HACM01000244">
    <property type="protein sequence ID" value="CRZ00686.1"/>
    <property type="molecule type" value="Transcribed_RNA"/>
</dbReference>
<dbReference type="PROSITE" id="PS50088">
    <property type="entry name" value="ANK_REPEAT"/>
    <property type="match status" value="1"/>
</dbReference>
<dbReference type="InterPro" id="IPR002110">
    <property type="entry name" value="Ankyrin_rpt"/>
</dbReference>
<evidence type="ECO:0000313" key="2">
    <source>
        <dbReference type="EMBL" id="CRZ00686.1"/>
    </source>
</evidence>
<keyword evidence="1" id="KW-0040">ANK repeat</keyword>
<dbReference type="SMART" id="SM00248">
    <property type="entry name" value="ANK"/>
    <property type="match status" value="2"/>
</dbReference>